<feature type="transmembrane region" description="Helical" evidence="1">
    <location>
        <begin position="53"/>
        <end position="70"/>
    </location>
</feature>
<dbReference type="RefSeq" id="WP_290207999.1">
    <property type="nucleotide sequence ID" value="NZ_JASDDK010000030.1"/>
</dbReference>
<evidence type="ECO:0000313" key="2">
    <source>
        <dbReference type="EMBL" id="MDN3494299.1"/>
    </source>
</evidence>
<dbReference type="Proteomes" id="UP001231197">
    <property type="component" value="Unassembled WGS sequence"/>
</dbReference>
<gene>
    <name evidence="2" type="ORF">QMA06_16405</name>
</gene>
<reference evidence="2 3" key="1">
    <citation type="journal article" date="2023" name="Int. J. Syst. Evol. Microbiol.">
        <title>Winogradskyella bathintestinalis sp. nov., isolated from the intestine of the deep-sea loosejaw dragonfish, Malacosteus niger.</title>
        <authorList>
            <person name="Uniacke-Lowe S."/>
            <person name="Johnson C.N."/>
            <person name="Stanton C."/>
            <person name="Hill C."/>
            <person name="Ross P."/>
        </authorList>
    </citation>
    <scope>NUCLEOTIDE SEQUENCE [LARGE SCALE GENOMIC DNA]</scope>
    <source>
        <strain evidence="2 3">APC 3343</strain>
    </source>
</reference>
<feature type="transmembrane region" description="Helical" evidence="1">
    <location>
        <begin position="77"/>
        <end position="94"/>
    </location>
</feature>
<sequence>METENKSKKRNLINGIGFNIFAIFIGIIIAIIVASNTSSDMPASSNHGAIFPYFKAILFGIITLIAYLSFKNIFKNYSWLITLIGILIMILASTKI</sequence>
<comment type="caution">
    <text evidence="2">The sequence shown here is derived from an EMBL/GenBank/DDBJ whole genome shotgun (WGS) entry which is preliminary data.</text>
</comment>
<evidence type="ECO:0000313" key="3">
    <source>
        <dbReference type="Proteomes" id="UP001231197"/>
    </source>
</evidence>
<keyword evidence="3" id="KW-1185">Reference proteome</keyword>
<keyword evidence="1" id="KW-0472">Membrane</keyword>
<dbReference type="EMBL" id="JASDDK010000030">
    <property type="protein sequence ID" value="MDN3494299.1"/>
    <property type="molecule type" value="Genomic_DNA"/>
</dbReference>
<protein>
    <submittedName>
        <fullName evidence="2">Uncharacterized protein</fullName>
    </submittedName>
</protein>
<evidence type="ECO:0000256" key="1">
    <source>
        <dbReference type="SAM" id="Phobius"/>
    </source>
</evidence>
<name>A0ABT7ZZ66_9FLAO</name>
<proteinExistence type="predicted"/>
<organism evidence="2 3">
    <name type="scientific">Winogradskyella bathintestinalis</name>
    <dbReference type="NCBI Taxonomy" id="3035208"/>
    <lineage>
        <taxon>Bacteria</taxon>
        <taxon>Pseudomonadati</taxon>
        <taxon>Bacteroidota</taxon>
        <taxon>Flavobacteriia</taxon>
        <taxon>Flavobacteriales</taxon>
        <taxon>Flavobacteriaceae</taxon>
        <taxon>Winogradskyella</taxon>
    </lineage>
</organism>
<keyword evidence="1" id="KW-1133">Transmembrane helix</keyword>
<accession>A0ABT7ZZ66</accession>
<keyword evidence="1" id="KW-0812">Transmembrane</keyword>
<feature type="transmembrane region" description="Helical" evidence="1">
    <location>
        <begin position="12"/>
        <end position="33"/>
    </location>
</feature>